<comment type="subcellular location">
    <subcellularLocation>
        <location evidence="5">Cell membrane</location>
        <topology evidence="5">Multi-pass membrane protein</topology>
    </subcellularLocation>
    <subcellularLocation>
        <location evidence="1">Membrane</location>
        <topology evidence="1">Multi-pass membrane protein</topology>
    </subcellularLocation>
</comment>
<keyword evidence="3 5" id="KW-1133">Transmembrane helix</keyword>
<dbReference type="PANTHER" id="PTHR43483">
    <property type="entry name" value="MEMBRANE TRANSPORTER PROTEIN HI_0806-RELATED"/>
    <property type="match status" value="1"/>
</dbReference>
<evidence type="ECO:0000256" key="2">
    <source>
        <dbReference type="ARBA" id="ARBA00022692"/>
    </source>
</evidence>
<reference evidence="6 7" key="1">
    <citation type="submission" date="2013-07" db="EMBL/GenBank/DDBJ databases">
        <title>Completed genome of Sphingomonas sanxanigenens NX02.</title>
        <authorList>
            <person name="Ma T."/>
            <person name="Huang H."/>
            <person name="Wu M."/>
            <person name="Li X."/>
            <person name="Li G."/>
        </authorList>
    </citation>
    <scope>NUCLEOTIDE SEQUENCE [LARGE SCALE GENOMIC DNA]</scope>
    <source>
        <strain evidence="6 7">NX02</strain>
    </source>
</reference>
<feature type="transmembrane region" description="Helical" evidence="5">
    <location>
        <begin position="220"/>
        <end position="244"/>
    </location>
</feature>
<feature type="transmembrane region" description="Helical" evidence="5">
    <location>
        <begin position="90"/>
        <end position="105"/>
    </location>
</feature>
<comment type="similarity">
    <text evidence="5">Belongs to the 4-toluene sulfonate uptake permease (TSUP) (TC 2.A.102) family.</text>
</comment>
<dbReference type="GO" id="GO:0005886">
    <property type="term" value="C:plasma membrane"/>
    <property type="evidence" value="ECO:0007669"/>
    <property type="project" value="UniProtKB-SubCell"/>
</dbReference>
<dbReference type="EMBL" id="CP006644">
    <property type="protein sequence ID" value="AHE57290.1"/>
    <property type="molecule type" value="Genomic_DNA"/>
</dbReference>
<evidence type="ECO:0000256" key="4">
    <source>
        <dbReference type="ARBA" id="ARBA00023136"/>
    </source>
</evidence>
<name>W0ANJ4_9SPHN</name>
<feature type="transmembrane region" description="Helical" evidence="5">
    <location>
        <begin position="12"/>
        <end position="41"/>
    </location>
</feature>
<keyword evidence="4 5" id="KW-0472">Membrane</keyword>
<evidence type="ECO:0000256" key="3">
    <source>
        <dbReference type="ARBA" id="ARBA00022989"/>
    </source>
</evidence>
<feature type="transmembrane region" description="Helical" evidence="5">
    <location>
        <begin position="112"/>
        <end position="134"/>
    </location>
</feature>
<dbReference type="InterPro" id="IPR002781">
    <property type="entry name" value="TM_pro_TauE-like"/>
</dbReference>
<gene>
    <name evidence="6" type="ORF">NX02_28545</name>
</gene>
<dbReference type="STRING" id="1123269.NX02_28545"/>
<feature type="transmembrane region" description="Helical" evidence="5">
    <location>
        <begin position="256"/>
        <end position="272"/>
    </location>
</feature>
<evidence type="ECO:0000313" key="6">
    <source>
        <dbReference type="EMBL" id="AHE57290.1"/>
    </source>
</evidence>
<evidence type="ECO:0000256" key="5">
    <source>
        <dbReference type="RuleBase" id="RU363041"/>
    </source>
</evidence>
<evidence type="ECO:0000313" key="7">
    <source>
        <dbReference type="Proteomes" id="UP000018851"/>
    </source>
</evidence>
<dbReference type="PANTHER" id="PTHR43483:SF3">
    <property type="entry name" value="MEMBRANE TRANSPORTER PROTEIN HI_0806-RELATED"/>
    <property type="match status" value="1"/>
</dbReference>
<dbReference type="Pfam" id="PF01925">
    <property type="entry name" value="TauE"/>
    <property type="match status" value="1"/>
</dbReference>
<dbReference type="PATRIC" id="fig|1123269.5.peg.5608"/>
<dbReference type="RefSeq" id="WP_025295379.1">
    <property type="nucleotide sequence ID" value="NZ_CP006644.1"/>
</dbReference>
<dbReference type="OrthoDB" id="457670at2"/>
<feature type="transmembrane region" description="Helical" evidence="5">
    <location>
        <begin position="185"/>
        <end position="208"/>
    </location>
</feature>
<dbReference type="eggNOG" id="COG0730">
    <property type="taxonomic scope" value="Bacteria"/>
</dbReference>
<accession>W0ANJ4</accession>
<organism evidence="6 7">
    <name type="scientific">Sphingomonas sanxanigenens DSM 19645 = NX02</name>
    <dbReference type="NCBI Taxonomy" id="1123269"/>
    <lineage>
        <taxon>Bacteria</taxon>
        <taxon>Pseudomonadati</taxon>
        <taxon>Pseudomonadota</taxon>
        <taxon>Alphaproteobacteria</taxon>
        <taxon>Sphingomonadales</taxon>
        <taxon>Sphingomonadaceae</taxon>
        <taxon>Sphingomonas</taxon>
    </lineage>
</organism>
<keyword evidence="5" id="KW-1003">Cell membrane</keyword>
<keyword evidence="2 5" id="KW-0812">Transmembrane</keyword>
<sequence length="274" mass="27631">MDLGVWLIPVAAMLAAGLFAGFAAGLFGIGGGFVVVPALFLVLPLLGGDKQHLAHVAIGTSLATIVGTSLRSVQAHARRGAVDFDILRSWAPWIVLGVGAGVLVADRVDGTILALIFGTGVAVMAIHFLVPILADRRIASEMPGGYARASIAGSLGAFSSLLGIGGGTIAIIVMTLCGKSIHRSIATAAGIGAIIAVPGTIGFIAIGLGEPDLPVGTLGYVNIPAALAIMATSMLTAPLGVAAAHRLSPPLLRRSFGVYLLFVGATMIRNALMG</sequence>
<proteinExistence type="inferred from homology"/>
<dbReference type="Proteomes" id="UP000018851">
    <property type="component" value="Chromosome"/>
</dbReference>
<dbReference type="HOGENOM" id="CLU_045498_6_0_5"/>
<evidence type="ECO:0000256" key="1">
    <source>
        <dbReference type="ARBA" id="ARBA00004141"/>
    </source>
</evidence>
<keyword evidence="7" id="KW-1185">Reference proteome</keyword>
<dbReference type="KEGG" id="ssan:NX02_28545"/>
<dbReference type="AlphaFoldDB" id="W0ANJ4"/>
<protein>
    <recommendedName>
        <fullName evidence="5">Probable membrane transporter protein</fullName>
    </recommendedName>
</protein>
<feature type="transmembrane region" description="Helical" evidence="5">
    <location>
        <begin position="146"/>
        <end position="173"/>
    </location>
</feature>